<name>A0A1F6F0C3_9BACT</name>
<dbReference type="STRING" id="1798512.A3A39_04905"/>
<accession>A0A1F6F0C3</accession>
<protein>
    <recommendedName>
        <fullName evidence="3">HTH arsR-type domain-containing protein</fullName>
    </recommendedName>
</protein>
<evidence type="ECO:0000313" key="2">
    <source>
        <dbReference type="Proteomes" id="UP000177372"/>
    </source>
</evidence>
<dbReference type="Pfam" id="PF12840">
    <property type="entry name" value="HTH_20"/>
    <property type="match status" value="1"/>
</dbReference>
<evidence type="ECO:0000313" key="1">
    <source>
        <dbReference type="EMBL" id="OGG79276.1"/>
    </source>
</evidence>
<sequence length="206" mass="22846">MADDFLSAFLGNSNRARVTRAFVLNQSQVFTAAQAAKRAGVTLASASREIKVLESVGVLKKAKFSIQVGKAKRTVTGKHKEPAWMFNADFKYALPLSKFVHETSPVQYKTLVSALKGSGRLSAVILSGSFMGDPTRPADLIVAADGLSESRLEAAIKRFEPQLGREIRYAAFSTPEFRYRLTIQDRLIRDTLEYPHLILLDKTRLL</sequence>
<dbReference type="AlphaFoldDB" id="A0A1F6F0C3"/>
<dbReference type="Proteomes" id="UP000177372">
    <property type="component" value="Unassembled WGS sequence"/>
</dbReference>
<evidence type="ECO:0008006" key="3">
    <source>
        <dbReference type="Google" id="ProtNLM"/>
    </source>
</evidence>
<comment type="caution">
    <text evidence="1">The sequence shown here is derived from an EMBL/GenBank/DDBJ whole genome shotgun (WGS) entry which is preliminary data.</text>
</comment>
<dbReference type="EMBL" id="MFLZ01000034">
    <property type="protein sequence ID" value="OGG79276.1"/>
    <property type="molecule type" value="Genomic_DNA"/>
</dbReference>
<gene>
    <name evidence="1" type="ORF">A3A39_04905</name>
</gene>
<proteinExistence type="predicted"/>
<reference evidence="1 2" key="1">
    <citation type="journal article" date="2016" name="Nat. Commun.">
        <title>Thousands of microbial genomes shed light on interconnected biogeochemical processes in an aquifer system.</title>
        <authorList>
            <person name="Anantharaman K."/>
            <person name="Brown C.T."/>
            <person name="Hug L.A."/>
            <person name="Sharon I."/>
            <person name="Castelle C.J."/>
            <person name="Probst A.J."/>
            <person name="Thomas B.C."/>
            <person name="Singh A."/>
            <person name="Wilkins M.J."/>
            <person name="Karaoz U."/>
            <person name="Brodie E.L."/>
            <person name="Williams K.H."/>
            <person name="Hubbard S.S."/>
            <person name="Banfield J.F."/>
        </authorList>
    </citation>
    <scope>NUCLEOTIDE SEQUENCE [LARGE SCALE GENOMIC DNA]</scope>
</reference>
<organism evidence="1 2">
    <name type="scientific">Candidatus Kaiserbacteria bacterium RIFCSPLOWO2_01_FULL_54_13</name>
    <dbReference type="NCBI Taxonomy" id="1798512"/>
    <lineage>
        <taxon>Bacteria</taxon>
        <taxon>Candidatus Kaiseribacteriota</taxon>
    </lineage>
</organism>